<gene>
    <name evidence="1" type="ORF">ZZM4_0005</name>
</gene>
<evidence type="ECO:0000313" key="1">
    <source>
        <dbReference type="EMBL" id="ADC33781.1"/>
    </source>
</evidence>
<accession>A0A806CZU2</accession>
<dbReference type="EMBL" id="CP001881">
    <property type="protein sequence ID" value="ADC33781.1"/>
    <property type="molecule type" value="Genomic_DNA"/>
</dbReference>
<geneLocation type="plasmid" evidence="1">
    <name>pZZM401</name>
</geneLocation>
<organism evidence="1">
    <name type="scientific">Zymomonas mobilis subsp. mobilis (strain ATCC 31821 / ZM4 / CP4)</name>
    <dbReference type="NCBI Taxonomy" id="264203"/>
    <lineage>
        <taxon>Bacteria</taxon>
        <taxon>Pseudomonadati</taxon>
        <taxon>Pseudomonadota</taxon>
        <taxon>Alphaproteobacteria</taxon>
        <taxon>Sphingomonadales</taxon>
        <taxon>Zymomonadaceae</taxon>
        <taxon>Zymomonas</taxon>
    </lineage>
</organism>
<reference evidence="1" key="1">
    <citation type="submission" date="2010-01" db="EMBL/GenBank/DDBJ databases">
        <title>Complete sequence of plasmid1 of Zymomonas mobilis subsp. mobilis ZM4.</title>
        <authorList>
            <consortium name="US DOE Joint Genome Institute"/>
            <person name="Lucas S."/>
            <person name="Copeland A."/>
            <person name="Lapidus A."/>
            <person name="Glavina del Rio T."/>
            <person name="Tice H."/>
            <person name="Bruce D."/>
            <person name="Goodwin L."/>
            <person name="Pitluck S."/>
            <person name="Balakireva M."/>
            <person name="Brettin T."/>
            <person name="Detter J.C."/>
            <person name="Han C."/>
            <person name="Larimer F."/>
            <person name="Land M."/>
            <person name="Hauser L."/>
            <person name="Kyrpides N."/>
            <person name="Mikhailova N."/>
            <person name="Pappas K."/>
        </authorList>
    </citation>
    <scope>NUCLEOTIDE SEQUENCE [LARGE SCALE GENOMIC DNA]</scope>
    <source>
        <strain evidence="1">ZM4</strain>
        <plasmid evidence="1">pZZM401</plasmid>
    </source>
</reference>
<protein>
    <submittedName>
        <fullName evidence="1">Uncharacterized protein</fullName>
    </submittedName>
</protein>
<name>A0A806CZU2_ZYMMO</name>
<sequence length="122" mass="13545">MLNTFISSYAFIAILMLRHLVLNQNHSISSEQTSTVAFRTRYKMAALVASLVEDHAISSEQTSTVAFRARYKMAALVASLVEDHAISSEQASTVTFRTRHKMAVLISFGKHNCTDQSESCSE</sequence>
<keyword evidence="1" id="KW-0614">Plasmid</keyword>
<proteinExistence type="predicted"/>
<dbReference type="AlphaFoldDB" id="A0A806CZU2"/>